<feature type="compositionally biased region" description="Low complexity" evidence="1">
    <location>
        <begin position="41"/>
        <end position="82"/>
    </location>
</feature>
<feature type="region of interest" description="Disordered" evidence="1">
    <location>
        <begin position="9"/>
        <end position="82"/>
    </location>
</feature>
<keyword evidence="2" id="KW-0812">Transmembrane</keyword>
<proteinExistence type="predicted"/>
<gene>
    <name evidence="4" type="ORF">CEY00_Acc23243</name>
</gene>
<feature type="compositionally biased region" description="Low complexity" evidence="1">
    <location>
        <begin position="14"/>
        <end position="27"/>
    </location>
</feature>
<dbReference type="InterPro" id="IPR055301">
    <property type="entry name" value="Lea14-like_2"/>
</dbReference>
<evidence type="ECO:0000256" key="1">
    <source>
        <dbReference type="SAM" id="MobiDB-lite"/>
    </source>
</evidence>
<evidence type="ECO:0000313" key="4">
    <source>
        <dbReference type="EMBL" id="PSS01886.1"/>
    </source>
</evidence>
<dbReference type="EMBL" id="NKQK01000020">
    <property type="protein sequence ID" value="PSS01886.1"/>
    <property type="molecule type" value="Genomic_DNA"/>
</dbReference>
<feature type="transmembrane region" description="Helical" evidence="2">
    <location>
        <begin position="121"/>
        <end position="142"/>
    </location>
</feature>
<sequence>MMQIQRMIRSIEVTTGSPSSTPLGLSPERAGVYKVKSPARDSNSSDDSSLLLQSSSCEPSPQSSPYHSTSWSSTASNSSSGTFRPWKFPRKLDKLDVIDEVEVDYGYDVDVDDHNERVNKYLIGALGFVSLFAVFCLIVWGASRPYTPRIAVKSLTVNTFYFGQGSDYTGVPTKFLTVNCSVTMIVHNPATFFGIHVSSTPFDLFYSEIIVASGQMKKFYQPRKSQQIVSVNLEGNMVPLYGAGASFAVSDKNGRVPLRLESDIRSQGDVMGKLVRTNHHRHISCSMVVDSGINKVVKFESSCRYT</sequence>
<dbReference type="PANTHER" id="PTHR31852">
    <property type="entry name" value="LATE EMBRYOGENESIS ABUNDANT (LEA) HYDROXYPROLINE-RICH GLYCOPROTEIN FAMILY"/>
    <property type="match status" value="1"/>
</dbReference>
<reference evidence="4 5" key="1">
    <citation type="submission" date="2017-07" db="EMBL/GenBank/DDBJ databases">
        <title>An improved, manually edited Actinidia chinensis var. chinensis (kiwifruit) genome highlights the challenges associated with draft genomes and gene prediction in plants.</title>
        <authorList>
            <person name="Pilkington S."/>
            <person name="Crowhurst R."/>
            <person name="Hilario E."/>
            <person name="Nardozza S."/>
            <person name="Fraser L."/>
            <person name="Peng Y."/>
            <person name="Gunaseelan K."/>
            <person name="Simpson R."/>
            <person name="Tahir J."/>
            <person name="Deroles S."/>
            <person name="Templeton K."/>
            <person name="Luo Z."/>
            <person name="Davy M."/>
            <person name="Cheng C."/>
            <person name="Mcneilage M."/>
            <person name="Scaglione D."/>
            <person name="Liu Y."/>
            <person name="Zhang Q."/>
            <person name="Datson P."/>
            <person name="De Silva N."/>
            <person name="Gardiner S."/>
            <person name="Bassett H."/>
            <person name="Chagne D."/>
            <person name="Mccallum J."/>
            <person name="Dzierzon H."/>
            <person name="Deng C."/>
            <person name="Wang Y.-Y."/>
            <person name="Barron N."/>
            <person name="Manako K."/>
            <person name="Bowen J."/>
            <person name="Foster T."/>
            <person name="Erridge Z."/>
            <person name="Tiffin H."/>
            <person name="Waite C."/>
            <person name="Davies K."/>
            <person name="Grierson E."/>
            <person name="Laing W."/>
            <person name="Kirk R."/>
            <person name="Chen X."/>
            <person name="Wood M."/>
            <person name="Montefiori M."/>
            <person name="Brummell D."/>
            <person name="Schwinn K."/>
            <person name="Catanach A."/>
            <person name="Fullerton C."/>
            <person name="Li D."/>
            <person name="Meiyalaghan S."/>
            <person name="Nieuwenhuizen N."/>
            <person name="Read N."/>
            <person name="Prakash R."/>
            <person name="Hunter D."/>
            <person name="Zhang H."/>
            <person name="Mckenzie M."/>
            <person name="Knabel M."/>
            <person name="Harris A."/>
            <person name="Allan A."/>
            <person name="Chen A."/>
            <person name="Janssen B."/>
            <person name="Plunkett B."/>
            <person name="Dwamena C."/>
            <person name="Voogd C."/>
            <person name="Leif D."/>
            <person name="Lafferty D."/>
            <person name="Souleyre E."/>
            <person name="Varkonyi-Gasic E."/>
            <person name="Gambi F."/>
            <person name="Hanley J."/>
            <person name="Yao J.-L."/>
            <person name="Cheung J."/>
            <person name="David K."/>
            <person name="Warren B."/>
            <person name="Marsh K."/>
            <person name="Snowden K."/>
            <person name="Lin-Wang K."/>
            <person name="Brian L."/>
            <person name="Martinez-Sanchez M."/>
            <person name="Wang M."/>
            <person name="Ileperuma N."/>
            <person name="Macnee N."/>
            <person name="Campin R."/>
            <person name="Mcatee P."/>
            <person name="Drummond R."/>
            <person name="Espley R."/>
            <person name="Ireland H."/>
            <person name="Wu R."/>
            <person name="Atkinson R."/>
            <person name="Karunairetnam S."/>
            <person name="Bulley S."/>
            <person name="Chunkath S."/>
            <person name="Hanley Z."/>
            <person name="Storey R."/>
            <person name="Thrimawithana A."/>
            <person name="Thomson S."/>
            <person name="David C."/>
            <person name="Testolin R."/>
        </authorList>
    </citation>
    <scope>NUCLEOTIDE SEQUENCE [LARGE SCALE GENOMIC DNA]</scope>
    <source>
        <strain evidence="5">cv. Red5</strain>
        <tissue evidence="4">Young leaf</tissue>
    </source>
</reference>
<dbReference type="STRING" id="1590841.A0A2R6Q4T7"/>
<dbReference type="InParanoid" id="A0A2R6Q4T7"/>
<dbReference type="AlphaFoldDB" id="A0A2R6Q4T7"/>
<evidence type="ECO:0000256" key="2">
    <source>
        <dbReference type="SAM" id="Phobius"/>
    </source>
</evidence>
<keyword evidence="2" id="KW-1133">Transmembrane helix</keyword>
<feature type="domain" description="Late embryogenesis abundant protein LEA-2 subgroup" evidence="3">
    <location>
        <begin position="186"/>
        <end position="286"/>
    </location>
</feature>
<dbReference type="OMA" id="MHEKSET"/>
<name>A0A2R6Q4T7_ACTCC</name>
<comment type="caution">
    <text evidence="4">The sequence shown here is derived from an EMBL/GenBank/DDBJ whole genome shotgun (WGS) entry which is preliminary data.</text>
</comment>
<keyword evidence="2" id="KW-0472">Membrane</keyword>
<dbReference type="Pfam" id="PF03168">
    <property type="entry name" value="LEA_2"/>
    <property type="match status" value="1"/>
</dbReference>
<dbReference type="Proteomes" id="UP000241394">
    <property type="component" value="Chromosome LG20"/>
</dbReference>
<keyword evidence="5" id="KW-1185">Reference proteome</keyword>
<protein>
    <submittedName>
        <fullName evidence="4">NDR1/HIN1-like protein</fullName>
    </submittedName>
</protein>
<dbReference type="OrthoDB" id="903824at2759"/>
<reference evidence="5" key="2">
    <citation type="journal article" date="2018" name="BMC Genomics">
        <title>A manually annotated Actinidia chinensis var. chinensis (kiwifruit) genome highlights the challenges associated with draft genomes and gene prediction in plants.</title>
        <authorList>
            <person name="Pilkington S.M."/>
            <person name="Crowhurst R."/>
            <person name="Hilario E."/>
            <person name="Nardozza S."/>
            <person name="Fraser L."/>
            <person name="Peng Y."/>
            <person name="Gunaseelan K."/>
            <person name="Simpson R."/>
            <person name="Tahir J."/>
            <person name="Deroles S.C."/>
            <person name="Templeton K."/>
            <person name="Luo Z."/>
            <person name="Davy M."/>
            <person name="Cheng C."/>
            <person name="McNeilage M."/>
            <person name="Scaglione D."/>
            <person name="Liu Y."/>
            <person name="Zhang Q."/>
            <person name="Datson P."/>
            <person name="De Silva N."/>
            <person name="Gardiner S.E."/>
            <person name="Bassett H."/>
            <person name="Chagne D."/>
            <person name="McCallum J."/>
            <person name="Dzierzon H."/>
            <person name="Deng C."/>
            <person name="Wang Y.Y."/>
            <person name="Barron L."/>
            <person name="Manako K."/>
            <person name="Bowen J."/>
            <person name="Foster T.M."/>
            <person name="Erridge Z.A."/>
            <person name="Tiffin H."/>
            <person name="Waite C.N."/>
            <person name="Davies K.M."/>
            <person name="Grierson E.P."/>
            <person name="Laing W.A."/>
            <person name="Kirk R."/>
            <person name="Chen X."/>
            <person name="Wood M."/>
            <person name="Montefiori M."/>
            <person name="Brummell D.A."/>
            <person name="Schwinn K.E."/>
            <person name="Catanach A."/>
            <person name="Fullerton C."/>
            <person name="Li D."/>
            <person name="Meiyalaghan S."/>
            <person name="Nieuwenhuizen N."/>
            <person name="Read N."/>
            <person name="Prakash R."/>
            <person name="Hunter D."/>
            <person name="Zhang H."/>
            <person name="McKenzie M."/>
            <person name="Knabel M."/>
            <person name="Harris A."/>
            <person name="Allan A.C."/>
            <person name="Gleave A."/>
            <person name="Chen A."/>
            <person name="Janssen B.J."/>
            <person name="Plunkett B."/>
            <person name="Ampomah-Dwamena C."/>
            <person name="Voogd C."/>
            <person name="Leif D."/>
            <person name="Lafferty D."/>
            <person name="Souleyre E.J.F."/>
            <person name="Varkonyi-Gasic E."/>
            <person name="Gambi F."/>
            <person name="Hanley J."/>
            <person name="Yao J.L."/>
            <person name="Cheung J."/>
            <person name="David K.M."/>
            <person name="Warren B."/>
            <person name="Marsh K."/>
            <person name="Snowden K.C."/>
            <person name="Lin-Wang K."/>
            <person name="Brian L."/>
            <person name="Martinez-Sanchez M."/>
            <person name="Wang M."/>
            <person name="Ileperuma N."/>
            <person name="Macnee N."/>
            <person name="Campin R."/>
            <person name="McAtee P."/>
            <person name="Drummond R.S.M."/>
            <person name="Espley R.V."/>
            <person name="Ireland H.S."/>
            <person name="Wu R."/>
            <person name="Atkinson R.G."/>
            <person name="Karunairetnam S."/>
            <person name="Bulley S."/>
            <person name="Chunkath S."/>
            <person name="Hanley Z."/>
            <person name="Storey R."/>
            <person name="Thrimawithana A.H."/>
            <person name="Thomson S."/>
            <person name="David C."/>
            <person name="Testolin R."/>
            <person name="Huang H."/>
            <person name="Hellens R.P."/>
            <person name="Schaffer R.J."/>
        </authorList>
    </citation>
    <scope>NUCLEOTIDE SEQUENCE [LARGE SCALE GENOMIC DNA]</scope>
    <source>
        <strain evidence="5">cv. Red5</strain>
    </source>
</reference>
<organism evidence="4 5">
    <name type="scientific">Actinidia chinensis var. chinensis</name>
    <name type="common">Chinese soft-hair kiwi</name>
    <dbReference type="NCBI Taxonomy" id="1590841"/>
    <lineage>
        <taxon>Eukaryota</taxon>
        <taxon>Viridiplantae</taxon>
        <taxon>Streptophyta</taxon>
        <taxon>Embryophyta</taxon>
        <taxon>Tracheophyta</taxon>
        <taxon>Spermatophyta</taxon>
        <taxon>Magnoliopsida</taxon>
        <taxon>eudicotyledons</taxon>
        <taxon>Gunneridae</taxon>
        <taxon>Pentapetalae</taxon>
        <taxon>asterids</taxon>
        <taxon>Ericales</taxon>
        <taxon>Actinidiaceae</taxon>
        <taxon>Actinidia</taxon>
    </lineage>
</organism>
<evidence type="ECO:0000259" key="3">
    <source>
        <dbReference type="Pfam" id="PF03168"/>
    </source>
</evidence>
<dbReference type="InterPro" id="IPR004864">
    <property type="entry name" value="LEA_2"/>
</dbReference>
<dbReference type="Gramene" id="PSS01886">
    <property type="protein sequence ID" value="PSS01886"/>
    <property type="gene ID" value="CEY00_Acc23243"/>
</dbReference>
<accession>A0A2R6Q4T7</accession>
<evidence type="ECO:0000313" key="5">
    <source>
        <dbReference type="Proteomes" id="UP000241394"/>
    </source>
</evidence>